<dbReference type="Proteomes" id="UP000799779">
    <property type="component" value="Unassembled WGS sequence"/>
</dbReference>
<dbReference type="EMBL" id="ML977684">
    <property type="protein sequence ID" value="KAF1993827.1"/>
    <property type="molecule type" value="Genomic_DNA"/>
</dbReference>
<organism evidence="1 2">
    <name type="scientific">Amniculicola lignicola CBS 123094</name>
    <dbReference type="NCBI Taxonomy" id="1392246"/>
    <lineage>
        <taxon>Eukaryota</taxon>
        <taxon>Fungi</taxon>
        <taxon>Dikarya</taxon>
        <taxon>Ascomycota</taxon>
        <taxon>Pezizomycotina</taxon>
        <taxon>Dothideomycetes</taxon>
        <taxon>Pleosporomycetidae</taxon>
        <taxon>Pleosporales</taxon>
        <taxon>Amniculicolaceae</taxon>
        <taxon>Amniculicola</taxon>
    </lineage>
</organism>
<gene>
    <name evidence="1" type="ORF">P154DRAFT_449174</name>
</gene>
<evidence type="ECO:0000313" key="1">
    <source>
        <dbReference type="EMBL" id="KAF1993827.1"/>
    </source>
</evidence>
<protein>
    <recommendedName>
        <fullName evidence="3">Potassium channel tetramerisation-type BTB domain-containing protein</fullName>
    </recommendedName>
</protein>
<evidence type="ECO:0000313" key="2">
    <source>
        <dbReference type="Proteomes" id="UP000799779"/>
    </source>
</evidence>
<dbReference type="InterPro" id="IPR011333">
    <property type="entry name" value="SKP1/BTB/POZ_sf"/>
</dbReference>
<keyword evidence="2" id="KW-1185">Reference proteome</keyword>
<proteinExistence type="predicted"/>
<accession>A0A6A5VY62</accession>
<dbReference type="OrthoDB" id="2414723at2759"/>
<dbReference type="AlphaFoldDB" id="A0A6A5VY62"/>
<dbReference type="Gene3D" id="3.30.710.10">
    <property type="entry name" value="Potassium Channel Kv1.1, Chain A"/>
    <property type="match status" value="1"/>
</dbReference>
<evidence type="ECO:0008006" key="3">
    <source>
        <dbReference type="Google" id="ProtNLM"/>
    </source>
</evidence>
<feature type="non-terminal residue" evidence="1">
    <location>
        <position position="1"/>
    </location>
</feature>
<name>A0A6A5VY62_9PLEO</name>
<sequence>EDSSYFVDIDPDLFKYILYYLCYRVLPIFYNKVKGHNYRIYLTLLKEVKYFSIM</sequence>
<dbReference type="SUPFAM" id="SSF54695">
    <property type="entry name" value="POZ domain"/>
    <property type="match status" value="1"/>
</dbReference>
<reference evidence="1" key="1">
    <citation type="journal article" date="2020" name="Stud. Mycol.">
        <title>101 Dothideomycetes genomes: a test case for predicting lifestyles and emergence of pathogens.</title>
        <authorList>
            <person name="Haridas S."/>
            <person name="Albert R."/>
            <person name="Binder M."/>
            <person name="Bloem J."/>
            <person name="Labutti K."/>
            <person name="Salamov A."/>
            <person name="Andreopoulos B."/>
            <person name="Baker S."/>
            <person name="Barry K."/>
            <person name="Bills G."/>
            <person name="Bluhm B."/>
            <person name="Cannon C."/>
            <person name="Castanera R."/>
            <person name="Culley D."/>
            <person name="Daum C."/>
            <person name="Ezra D."/>
            <person name="Gonzalez J."/>
            <person name="Henrissat B."/>
            <person name="Kuo A."/>
            <person name="Liang C."/>
            <person name="Lipzen A."/>
            <person name="Lutzoni F."/>
            <person name="Magnuson J."/>
            <person name="Mondo S."/>
            <person name="Nolan M."/>
            <person name="Ohm R."/>
            <person name="Pangilinan J."/>
            <person name="Park H.-J."/>
            <person name="Ramirez L."/>
            <person name="Alfaro M."/>
            <person name="Sun H."/>
            <person name="Tritt A."/>
            <person name="Yoshinaga Y."/>
            <person name="Zwiers L.-H."/>
            <person name="Turgeon B."/>
            <person name="Goodwin S."/>
            <person name="Spatafora J."/>
            <person name="Crous P."/>
            <person name="Grigoriev I."/>
        </authorList>
    </citation>
    <scope>NUCLEOTIDE SEQUENCE</scope>
    <source>
        <strain evidence="1">CBS 123094</strain>
    </source>
</reference>